<comment type="caution">
    <text evidence="6">The sequence shown here is derived from an EMBL/GenBank/DDBJ whole genome shotgun (WGS) entry which is preliminary data.</text>
</comment>
<dbReference type="Gene3D" id="3.40.50.720">
    <property type="entry name" value="NAD(P)-binding Rossmann-like Domain"/>
    <property type="match status" value="1"/>
</dbReference>
<evidence type="ECO:0000259" key="5">
    <source>
        <dbReference type="SMART" id="SM00839"/>
    </source>
</evidence>
<protein>
    <recommendedName>
        <fullName evidence="3">Glutamate dehydrogenase</fullName>
    </recommendedName>
</protein>
<dbReference type="SUPFAM" id="SSF51735">
    <property type="entry name" value="NAD(P)-binding Rossmann-fold domains"/>
    <property type="match status" value="1"/>
</dbReference>
<keyword evidence="7" id="KW-1185">Reference proteome</keyword>
<accession>A0ABV6M8I9</accession>
<dbReference type="InterPro" id="IPR036291">
    <property type="entry name" value="NAD(P)-bd_dom_sf"/>
</dbReference>
<dbReference type="Pfam" id="PF02812">
    <property type="entry name" value="ELFV_dehydrog_N"/>
    <property type="match status" value="1"/>
</dbReference>
<dbReference type="PRINTS" id="PR00082">
    <property type="entry name" value="GLFDHDRGNASE"/>
</dbReference>
<evidence type="ECO:0000256" key="4">
    <source>
        <dbReference type="RuleBase" id="RU004417"/>
    </source>
</evidence>
<keyword evidence="2 3" id="KW-0560">Oxidoreductase</keyword>
<comment type="similarity">
    <text evidence="1 3 4">Belongs to the Glu/Leu/Phe/Val dehydrogenases family.</text>
</comment>
<dbReference type="Gene3D" id="3.40.50.10860">
    <property type="entry name" value="Leucine Dehydrogenase, chain A, domain 1"/>
    <property type="match status" value="1"/>
</dbReference>
<name>A0ABV6M8I9_9ACTN</name>
<evidence type="ECO:0000256" key="3">
    <source>
        <dbReference type="PIRNR" id="PIRNR000185"/>
    </source>
</evidence>
<dbReference type="InterPro" id="IPR006095">
    <property type="entry name" value="Glu/Leu/Phe/Val/Trp_DH"/>
</dbReference>
<dbReference type="SMART" id="SM00839">
    <property type="entry name" value="ELFV_dehydrog"/>
    <property type="match status" value="1"/>
</dbReference>
<dbReference type="InterPro" id="IPR006096">
    <property type="entry name" value="Glu/Leu/Phe/Val/Trp_DH_C"/>
</dbReference>
<sequence length="390" mass="40992">MASQNCFLEVTWTDEVTGKRGYLVIDRLVRGAASGGLRMREGCTLDEVRDLARGMTLKEAVVYSPGDAYVPFGGGKGGIDCAPYDPGARGVMARYVAAMKPLLEAYWSAGEDLGVRQDVLEAVAIEAGLRSTIDAALRLVPDPAAALRRVRAGFAVTDAGISLADLVGGYGVAEVTLATAERMGLLHSGARAVVQGFGSMGGATARYLSRAGVPVVGICDAFGVVAHPDGLDVEALLRTRDGYGRLDRTALRPGDRELPREEWLAVEAEILVPAALSYVLTEANVDAVTARLVVEAANVPTTAGAEAALTDRGVPVIPDFVANVATNAWWWWTLFGDIAPTAEAAFAKISTTLRGLLHEMLDRAARTGGSPRAAALVMANERAAELGRVS</sequence>
<dbReference type="Proteomes" id="UP001589867">
    <property type="component" value="Unassembled WGS sequence"/>
</dbReference>
<dbReference type="Pfam" id="PF00208">
    <property type="entry name" value="ELFV_dehydrog"/>
    <property type="match status" value="1"/>
</dbReference>
<evidence type="ECO:0000256" key="1">
    <source>
        <dbReference type="ARBA" id="ARBA00006382"/>
    </source>
</evidence>
<gene>
    <name evidence="6" type="ORF">ACFFIA_25495</name>
</gene>
<evidence type="ECO:0000256" key="2">
    <source>
        <dbReference type="ARBA" id="ARBA00023002"/>
    </source>
</evidence>
<dbReference type="InterPro" id="IPR006097">
    <property type="entry name" value="Glu/Leu/Phe/Val/Trp_DH_dimer"/>
</dbReference>
<dbReference type="SUPFAM" id="SSF53223">
    <property type="entry name" value="Aminoacid dehydrogenase-like, N-terminal domain"/>
    <property type="match status" value="1"/>
</dbReference>
<dbReference type="PIRSF" id="PIRSF000185">
    <property type="entry name" value="Glu_DH"/>
    <property type="match status" value="1"/>
</dbReference>
<reference evidence="6 7" key="1">
    <citation type="submission" date="2024-09" db="EMBL/GenBank/DDBJ databases">
        <authorList>
            <person name="Sun Q."/>
            <person name="Mori K."/>
        </authorList>
    </citation>
    <scope>NUCLEOTIDE SEQUENCE [LARGE SCALE GENOMIC DNA]</scope>
    <source>
        <strain evidence="6 7">TBRC 3947</strain>
    </source>
</reference>
<dbReference type="InterPro" id="IPR046346">
    <property type="entry name" value="Aminoacid_DH-like_N_sf"/>
</dbReference>
<dbReference type="EMBL" id="JBHLUH010000056">
    <property type="protein sequence ID" value="MFC0531000.1"/>
    <property type="molecule type" value="Genomic_DNA"/>
</dbReference>
<evidence type="ECO:0000313" key="7">
    <source>
        <dbReference type="Proteomes" id="UP001589867"/>
    </source>
</evidence>
<dbReference type="PANTHER" id="PTHR11606:SF13">
    <property type="entry name" value="GLUTAMATE DEHYDROGENASE 1, MITOCHONDRIAL"/>
    <property type="match status" value="1"/>
</dbReference>
<organism evidence="6 7">
    <name type="scientific">Phytohabitans kaempferiae</name>
    <dbReference type="NCBI Taxonomy" id="1620943"/>
    <lineage>
        <taxon>Bacteria</taxon>
        <taxon>Bacillati</taxon>
        <taxon>Actinomycetota</taxon>
        <taxon>Actinomycetes</taxon>
        <taxon>Micromonosporales</taxon>
        <taxon>Micromonosporaceae</taxon>
    </lineage>
</organism>
<evidence type="ECO:0000313" key="6">
    <source>
        <dbReference type="EMBL" id="MFC0531000.1"/>
    </source>
</evidence>
<feature type="domain" description="Glutamate/phenylalanine/leucine/valine/L-tryptophan dehydrogenase C-terminal" evidence="5">
    <location>
        <begin position="164"/>
        <end position="387"/>
    </location>
</feature>
<dbReference type="RefSeq" id="WP_377254659.1">
    <property type="nucleotide sequence ID" value="NZ_JBHLUH010000056.1"/>
</dbReference>
<dbReference type="InterPro" id="IPR014362">
    <property type="entry name" value="Glu_DH"/>
</dbReference>
<proteinExistence type="inferred from homology"/>
<dbReference type="PANTHER" id="PTHR11606">
    <property type="entry name" value="GLUTAMATE DEHYDROGENASE"/>
    <property type="match status" value="1"/>
</dbReference>
<dbReference type="GO" id="GO:0016491">
    <property type="term" value="F:oxidoreductase activity"/>
    <property type="evidence" value="ECO:0007669"/>
    <property type="project" value="UniProtKB-KW"/>
</dbReference>